<gene>
    <name evidence="2" type="ORF">B296_00057680</name>
</gene>
<sequence length="108" mass="12230">MDENEETEVGEAESGGEGELDHYIIGTMGEGTRKDKVGRLRCPRKRWTKDNCLSSVELVEAHPHEARLEPHELVVSAEEITCVRRPVRQQQLDATIDDHFHDNASSNH</sequence>
<protein>
    <submittedName>
        <fullName evidence="2">Uncharacterized protein</fullName>
    </submittedName>
</protein>
<accession>A0A426X436</accession>
<name>A0A426X436_ENSVE</name>
<dbReference type="AlphaFoldDB" id="A0A426X436"/>
<evidence type="ECO:0000313" key="2">
    <source>
        <dbReference type="EMBL" id="RRT34241.1"/>
    </source>
</evidence>
<evidence type="ECO:0000313" key="3">
    <source>
        <dbReference type="Proteomes" id="UP000287651"/>
    </source>
</evidence>
<dbReference type="Proteomes" id="UP000287651">
    <property type="component" value="Unassembled WGS sequence"/>
</dbReference>
<organism evidence="2 3">
    <name type="scientific">Ensete ventricosum</name>
    <name type="common">Abyssinian banana</name>
    <name type="synonym">Musa ensete</name>
    <dbReference type="NCBI Taxonomy" id="4639"/>
    <lineage>
        <taxon>Eukaryota</taxon>
        <taxon>Viridiplantae</taxon>
        <taxon>Streptophyta</taxon>
        <taxon>Embryophyta</taxon>
        <taxon>Tracheophyta</taxon>
        <taxon>Spermatophyta</taxon>
        <taxon>Magnoliopsida</taxon>
        <taxon>Liliopsida</taxon>
        <taxon>Zingiberales</taxon>
        <taxon>Musaceae</taxon>
        <taxon>Ensete</taxon>
    </lineage>
</organism>
<feature type="region of interest" description="Disordered" evidence="1">
    <location>
        <begin position="1"/>
        <end position="27"/>
    </location>
</feature>
<dbReference type="EMBL" id="AMZH03027224">
    <property type="protein sequence ID" value="RRT34241.1"/>
    <property type="molecule type" value="Genomic_DNA"/>
</dbReference>
<reference evidence="2 3" key="1">
    <citation type="journal article" date="2014" name="Agronomy (Basel)">
        <title>A Draft Genome Sequence for Ensete ventricosum, the Drought-Tolerant Tree Against Hunger.</title>
        <authorList>
            <person name="Harrison J."/>
            <person name="Moore K.A."/>
            <person name="Paszkiewicz K."/>
            <person name="Jones T."/>
            <person name="Grant M."/>
            <person name="Ambacheew D."/>
            <person name="Muzemil S."/>
            <person name="Studholme D.J."/>
        </authorList>
    </citation>
    <scope>NUCLEOTIDE SEQUENCE [LARGE SCALE GENOMIC DNA]</scope>
</reference>
<feature type="compositionally biased region" description="Acidic residues" evidence="1">
    <location>
        <begin position="1"/>
        <end position="18"/>
    </location>
</feature>
<proteinExistence type="predicted"/>
<comment type="caution">
    <text evidence="2">The sequence shown here is derived from an EMBL/GenBank/DDBJ whole genome shotgun (WGS) entry which is preliminary data.</text>
</comment>
<evidence type="ECO:0000256" key="1">
    <source>
        <dbReference type="SAM" id="MobiDB-lite"/>
    </source>
</evidence>